<evidence type="ECO:0000313" key="2">
    <source>
        <dbReference type="Proteomes" id="UP000313359"/>
    </source>
</evidence>
<reference evidence="1" key="1">
    <citation type="journal article" date="2018" name="Genome Biol. Evol.">
        <title>Genomics and development of Lentinus tigrinus, a white-rot wood-decaying mushroom with dimorphic fruiting bodies.</title>
        <authorList>
            <person name="Wu B."/>
            <person name="Xu Z."/>
            <person name="Knudson A."/>
            <person name="Carlson A."/>
            <person name="Chen N."/>
            <person name="Kovaka S."/>
            <person name="LaButti K."/>
            <person name="Lipzen A."/>
            <person name="Pennachio C."/>
            <person name="Riley R."/>
            <person name="Schakwitz W."/>
            <person name="Umezawa K."/>
            <person name="Ohm R.A."/>
            <person name="Grigoriev I.V."/>
            <person name="Nagy L.G."/>
            <person name="Gibbons J."/>
            <person name="Hibbett D."/>
        </authorList>
    </citation>
    <scope>NUCLEOTIDE SEQUENCE [LARGE SCALE GENOMIC DNA]</scope>
    <source>
        <strain evidence="1">ALCF2SS1-6</strain>
    </source>
</reference>
<dbReference type="OrthoDB" id="2536866at2759"/>
<dbReference type="EMBL" id="ML122318">
    <property type="protein sequence ID" value="RPD53609.1"/>
    <property type="molecule type" value="Genomic_DNA"/>
</dbReference>
<keyword evidence="2" id="KW-1185">Reference proteome</keyword>
<evidence type="ECO:0000313" key="1">
    <source>
        <dbReference type="EMBL" id="RPD53609.1"/>
    </source>
</evidence>
<protein>
    <submittedName>
        <fullName evidence="1">Uncharacterized protein</fullName>
    </submittedName>
</protein>
<dbReference type="AlphaFoldDB" id="A0A5C2RRT9"/>
<sequence>MVVLDEKSLMIPPPPPYAEAGPISPPPFPSKPQAPPTLSTLPPHILLRIVYETFSSPHVQKQRKVLYWLTINLRLVNRSVYIACMHVLRSTYLPAYSSMIRSPYTSDPFPHASATDSKSPSPLLPTQSLQRETRILDLFIALKVREDVWADESELHLEREESFKDLFDLMQPRARLEDLVRHYGTREGVISVPSSSGLTPVASVPTTPTTPIHAKKVVSWKRETTSGWTGSSSRSAAPPLPFAALSASFSPRAVGLALTTRHSKRTLVEISRTREETLEVSAKKLVRELKGWLASNPDHGIR</sequence>
<accession>A0A5C2RRT9</accession>
<name>A0A5C2RRT9_9APHY</name>
<dbReference type="STRING" id="1328759.A0A5C2RRT9"/>
<gene>
    <name evidence="1" type="ORF">L227DRAFT_581163</name>
</gene>
<proteinExistence type="predicted"/>
<dbReference type="Proteomes" id="UP000313359">
    <property type="component" value="Unassembled WGS sequence"/>
</dbReference>
<organism evidence="1 2">
    <name type="scientific">Lentinus tigrinus ALCF2SS1-6</name>
    <dbReference type="NCBI Taxonomy" id="1328759"/>
    <lineage>
        <taxon>Eukaryota</taxon>
        <taxon>Fungi</taxon>
        <taxon>Dikarya</taxon>
        <taxon>Basidiomycota</taxon>
        <taxon>Agaricomycotina</taxon>
        <taxon>Agaricomycetes</taxon>
        <taxon>Polyporales</taxon>
        <taxon>Polyporaceae</taxon>
        <taxon>Lentinus</taxon>
    </lineage>
</organism>